<keyword evidence="4" id="KW-1185">Reference proteome</keyword>
<comment type="caution">
    <text evidence="3">The sequence shown here is derived from an EMBL/GenBank/DDBJ whole genome shotgun (WGS) entry which is preliminary data.</text>
</comment>
<protein>
    <recommendedName>
        <fullName evidence="5">Transmembrane protein</fullName>
    </recommendedName>
</protein>
<feature type="transmembrane region" description="Helical" evidence="2">
    <location>
        <begin position="108"/>
        <end position="126"/>
    </location>
</feature>
<organism evidence="3 4">
    <name type="scientific">Pseudocohnilembus persalinus</name>
    <name type="common">Ciliate</name>
    <dbReference type="NCBI Taxonomy" id="266149"/>
    <lineage>
        <taxon>Eukaryota</taxon>
        <taxon>Sar</taxon>
        <taxon>Alveolata</taxon>
        <taxon>Ciliophora</taxon>
        <taxon>Intramacronucleata</taxon>
        <taxon>Oligohymenophorea</taxon>
        <taxon>Scuticociliatia</taxon>
        <taxon>Philasterida</taxon>
        <taxon>Pseudocohnilembidae</taxon>
        <taxon>Pseudocohnilembus</taxon>
    </lineage>
</organism>
<name>A0A0V0QL89_PSEPJ</name>
<keyword evidence="2" id="KW-1133">Transmembrane helix</keyword>
<evidence type="ECO:0000256" key="2">
    <source>
        <dbReference type="SAM" id="Phobius"/>
    </source>
</evidence>
<evidence type="ECO:0000256" key="1">
    <source>
        <dbReference type="SAM" id="MobiDB-lite"/>
    </source>
</evidence>
<evidence type="ECO:0008006" key="5">
    <source>
        <dbReference type="Google" id="ProtNLM"/>
    </source>
</evidence>
<reference evidence="3 4" key="1">
    <citation type="journal article" date="2015" name="Sci. Rep.">
        <title>Genome of the facultative scuticociliatosis pathogen Pseudocohnilembus persalinus provides insight into its virulence through horizontal gene transfer.</title>
        <authorList>
            <person name="Xiong J."/>
            <person name="Wang G."/>
            <person name="Cheng J."/>
            <person name="Tian M."/>
            <person name="Pan X."/>
            <person name="Warren A."/>
            <person name="Jiang C."/>
            <person name="Yuan D."/>
            <person name="Miao W."/>
        </authorList>
    </citation>
    <scope>NUCLEOTIDE SEQUENCE [LARGE SCALE GENOMIC DNA]</scope>
    <source>
        <strain evidence="3">36N120E</strain>
    </source>
</reference>
<feature type="compositionally biased region" description="Low complexity" evidence="1">
    <location>
        <begin position="288"/>
        <end position="299"/>
    </location>
</feature>
<dbReference type="Proteomes" id="UP000054937">
    <property type="component" value="Unassembled WGS sequence"/>
</dbReference>
<dbReference type="InParanoid" id="A0A0V0QL89"/>
<dbReference type="OMA" id="WNCARTF"/>
<evidence type="ECO:0000313" key="3">
    <source>
        <dbReference type="EMBL" id="KRX03012.1"/>
    </source>
</evidence>
<feature type="transmembrane region" description="Helical" evidence="2">
    <location>
        <begin position="84"/>
        <end position="102"/>
    </location>
</feature>
<sequence>MISKNINQLKIIQKYYQKPLNLQQQVHNQFSTIKVDKKSQKPTGKAIFNSPYYPLKRINFENQDYEKIYEARDFIQPDPLKAKIAAVYWIPLGLYATNYFFFLNLQNFVHHFAMLGLGLFACLKTFNQLKMLNQRIAEVWIHKSGQEFLLTQRFNNFNQSFSDEVEISHSKISEIDRLSFKFTLDDVLQVNLVNQKLYDTGYLKKEKDDDLNDESEQKKKQNKQTQNNNGKFLIQPEMQQDTVSLIIKKQNYTEPIKFYIDIDKNELKSYNDYLIAFGMKQRLILSSQQQQQKQQNQKQQQEEQKGSE</sequence>
<proteinExistence type="predicted"/>
<evidence type="ECO:0000313" key="4">
    <source>
        <dbReference type="Proteomes" id="UP000054937"/>
    </source>
</evidence>
<dbReference type="EMBL" id="LDAU01000146">
    <property type="protein sequence ID" value="KRX03012.1"/>
    <property type="molecule type" value="Genomic_DNA"/>
</dbReference>
<dbReference type="OrthoDB" id="10644692at2759"/>
<accession>A0A0V0QL89</accession>
<dbReference type="AlphaFoldDB" id="A0A0V0QL89"/>
<keyword evidence="2" id="KW-0472">Membrane</keyword>
<keyword evidence="2" id="KW-0812">Transmembrane</keyword>
<gene>
    <name evidence="3" type="ORF">PPERSA_04807</name>
</gene>
<feature type="region of interest" description="Disordered" evidence="1">
    <location>
        <begin position="208"/>
        <end position="234"/>
    </location>
</feature>
<feature type="region of interest" description="Disordered" evidence="1">
    <location>
        <begin position="286"/>
        <end position="308"/>
    </location>
</feature>